<keyword evidence="6" id="KW-1185">Reference proteome</keyword>
<accession>A0ABV2ZU68</accession>
<feature type="domain" description="HTH luxR-type" evidence="4">
    <location>
        <begin position="730"/>
        <end position="795"/>
    </location>
</feature>
<dbReference type="PROSITE" id="PS50043">
    <property type="entry name" value="HTH_LUXR_2"/>
    <property type="match status" value="1"/>
</dbReference>
<sequence length="802" mass="85570">MASSPDELRDAMQGSRPLRGRHREAEVLRTALSEAAAGQGGTALVLGPRGYGKTRLVQEVGRTAEENGFVVVSFGSEDFGDEPDLPDRPVLAVLDDTLLSADPEVFARMRATLARRQGRPWFSLITLCSGTYGLEGHRFVSGLEEAGCTRIELQGLGRDAIRDVITDILGAPPDAGLLKLADDAAGNPLLAVSLAQGLLEDGQVTIRGGLAVYDHTAVPSRLRTTVTCMLNELDHDTQQLVRTAAALGPACSVDSLVAVFTGSAARLAASVQQAIDAKIIERRGDELGFCYELVRWVIAETTPPPVRQKVFEEAASALRGGLDRPPQRVGPRTAAPLAERSAGPEHTADADPTVALPRRIQLCLLEGRMDEAHDLAISLLGASRPFGDTAARVLALLVLAACARLGGQPSVSLRRGREAASLALAMRDRGAFARLAPLAALELSLLGETEIPRWLLESADYPLPSHSDAKEPTADLFSGLARTRLLLRWGEASLAAQAAEDITDAVNAAGLREALPLCWAVQAQAALRSGQAAGAERLVARYKWNESTGAMSGTPLPDWVALQVATQRQGPVYGTELLLGRYAHLISTPALFIEEPGAAPWMVRTALAAGAARLARDVASEVRRLADANSDFAPVAASALHAEGLWRRDPELLGRADREHRDPWAAASAVEDLIGLLASVDAPNRLAVELGLARARHQYEKAGDLSGAERTRRTLAGLGPLSAQTPEPRATGNQPLLSGSERAVAELVVQGMTNRQVAEQLDLSPNTVNFHLRNVYRKFGIGSRVELARLYQGAPPTDTVRW</sequence>
<feature type="region of interest" description="Disordered" evidence="3">
    <location>
        <begin position="1"/>
        <end position="22"/>
    </location>
</feature>
<reference evidence="5 6" key="1">
    <citation type="submission" date="2024-06" db="EMBL/GenBank/DDBJ databases">
        <title>The Natural Products Discovery Center: Release of the First 8490 Sequenced Strains for Exploring Actinobacteria Biosynthetic Diversity.</title>
        <authorList>
            <person name="Kalkreuter E."/>
            <person name="Kautsar S.A."/>
            <person name="Yang D."/>
            <person name="Bader C.D."/>
            <person name="Teijaro C.N."/>
            <person name="Fluegel L."/>
            <person name="Davis C.M."/>
            <person name="Simpson J.R."/>
            <person name="Lauterbach L."/>
            <person name="Steele A.D."/>
            <person name="Gui C."/>
            <person name="Meng S."/>
            <person name="Li G."/>
            <person name="Viehrig K."/>
            <person name="Ye F."/>
            <person name="Su P."/>
            <person name="Kiefer A.F."/>
            <person name="Nichols A."/>
            <person name="Cepeda A.J."/>
            <person name="Yan W."/>
            <person name="Fan B."/>
            <person name="Jiang Y."/>
            <person name="Adhikari A."/>
            <person name="Zheng C.-J."/>
            <person name="Schuster L."/>
            <person name="Cowan T.M."/>
            <person name="Smanski M.J."/>
            <person name="Chevrette M.G."/>
            <person name="De Carvalho L.P.S."/>
            <person name="Shen B."/>
        </authorList>
    </citation>
    <scope>NUCLEOTIDE SEQUENCE [LARGE SCALE GENOMIC DNA]</scope>
    <source>
        <strain evidence="5 6">NPDC033843</strain>
    </source>
</reference>
<comment type="caution">
    <text evidence="5">The sequence shown here is derived from an EMBL/GenBank/DDBJ whole genome shotgun (WGS) entry which is preliminary data.</text>
</comment>
<feature type="region of interest" description="Disordered" evidence="3">
    <location>
        <begin position="321"/>
        <end position="350"/>
    </location>
</feature>
<dbReference type="CDD" id="cd06170">
    <property type="entry name" value="LuxR_C_like"/>
    <property type="match status" value="1"/>
</dbReference>
<dbReference type="Pfam" id="PF00196">
    <property type="entry name" value="GerE"/>
    <property type="match status" value="1"/>
</dbReference>
<name>A0ABV2ZU68_9ACTN</name>
<dbReference type="InterPro" id="IPR036388">
    <property type="entry name" value="WH-like_DNA-bd_sf"/>
</dbReference>
<dbReference type="SMART" id="SM00421">
    <property type="entry name" value="HTH_LUXR"/>
    <property type="match status" value="1"/>
</dbReference>
<dbReference type="PRINTS" id="PR00038">
    <property type="entry name" value="HTHLUXR"/>
</dbReference>
<protein>
    <submittedName>
        <fullName evidence="5">LuxR C-terminal-related transcriptional regulator</fullName>
    </submittedName>
</protein>
<dbReference type="InterPro" id="IPR000792">
    <property type="entry name" value="Tscrpt_reg_LuxR_C"/>
</dbReference>
<organism evidence="5 6">
    <name type="scientific">Streptomyces sp. 900129855</name>
    <dbReference type="NCBI Taxonomy" id="3155129"/>
    <lineage>
        <taxon>Bacteria</taxon>
        <taxon>Bacillati</taxon>
        <taxon>Actinomycetota</taxon>
        <taxon>Actinomycetes</taxon>
        <taxon>Kitasatosporales</taxon>
        <taxon>Streptomycetaceae</taxon>
        <taxon>Streptomyces</taxon>
    </lineage>
</organism>
<feature type="compositionally biased region" description="Basic and acidic residues" evidence="3">
    <location>
        <begin position="1"/>
        <end position="10"/>
    </location>
</feature>
<proteinExistence type="predicted"/>
<dbReference type="SUPFAM" id="SSF52540">
    <property type="entry name" value="P-loop containing nucleoside triphosphate hydrolases"/>
    <property type="match status" value="1"/>
</dbReference>
<keyword evidence="1" id="KW-0547">Nucleotide-binding</keyword>
<dbReference type="InterPro" id="IPR016032">
    <property type="entry name" value="Sig_transdc_resp-reg_C-effctor"/>
</dbReference>
<dbReference type="InterPro" id="IPR041664">
    <property type="entry name" value="AAA_16"/>
</dbReference>
<dbReference type="InterPro" id="IPR027417">
    <property type="entry name" value="P-loop_NTPase"/>
</dbReference>
<evidence type="ECO:0000313" key="6">
    <source>
        <dbReference type="Proteomes" id="UP001550739"/>
    </source>
</evidence>
<dbReference type="Pfam" id="PF13191">
    <property type="entry name" value="AAA_16"/>
    <property type="match status" value="1"/>
</dbReference>
<dbReference type="PANTHER" id="PTHR16305">
    <property type="entry name" value="TESTICULAR SOLUBLE ADENYLYL CYCLASE"/>
    <property type="match status" value="1"/>
</dbReference>
<dbReference type="RefSeq" id="WP_334581864.1">
    <property type="nucleotide sequence ID" value="NZ_JBEZVE010000025.1"/>
</dbReference>
<dbReference type="Proteomes" id="UP001550739">
    <property type="component" value="Unassembled WGS sequence"/>
</dbReference>
<gene>
    <name evidence="5" type="ORF">AB0E89_37030</name>
</gene>
<dbReference type="PROSITE" id="PS00622">
    <property type="entry name" value="HTH_LUXR_1"/>
    <property type="match status" value="1"/>
</dbReference>
<dbReference type="PANTHER" id="PTHR16305:SF28">
    <property type="entry name" value="GUANYLATE CYCLASE DOMAIN-CONTAINING PROTEIN"/>
    <property type="match status" value="1"/>
</dbReference>
<evidence type="ECO:0000256" key="2">
    <source>
        <dbReference type="ARBA" id="ARBA00022840"/>
    </source>
</evidence>
<dbReference type="EMBL" id="JBEZVE010000025">
    <property type="protein sequence ID" value="MEU3786083.1"/>
    <property type="molecule type" value="Genomic_DNA"/>
</dbReference>
<evidence type="ECO:0000256" key="1">
    <source>
        <dbReference type="ARBA" id="ARBA00022741"/>
    </source>
</evidence>
<evidence type="ECO:0000313" key="5">
    <source>
        <dbReference type="EMBL" id="MEU3786083.1"/>
    </source>
</evidence>
<dbReference type="Gene3D" id="1.10.10.10">
    <property type="entry name" value="Winged helix-like DNA-binding domain superfamily/Winged helix DNA-binding domain"/>
    <property type="match status" value="1"/>
</dbReference>
<evidence type="ECO:0000259" key="4">
    <source>
        <dbReference type="PROSITE" id="PS50043"/>
    </source>
</evidence>
<dbReference type="SUPFAM" id="SSF46894">
    <property type="entry name" value="C-terminal effector domain of the bipartite response regulators"/>
    <property type="match status" value="1"/>
</dbReference>
<keyword evidence="2" id="KW-0067">ATP-binding</keyword>
<evidence type="ECO:0000256" key="3">
    <source>
        <dbReference type="SAM" id="MobiDB-lite"/>
    </source>
</evidence>